<dbReference type="PANTHER" id="PTHR37285:SF5">
    <property type="entry name" value="SPORE WALL MATURATION PROTEIN DIT1"/>
    <property type="match status" value="1"/>
</dbReference>
<evidence type="ECO:0000313" key="1">
    <source>
        <dbReference type="EMBL" id="KAF4311480.1"/>
    </source>
</evidence>
<name>A0A8H4J1G3_9PEZI</name>
<dbReference type="Pfam" id="PF05141">
    <property type="entry name" value="DIT1_PvcA"/>
    <property type="match status" value="1"/>
</dbReference>
<comment type="caution">
    <text evidence="1">The sequence shown here is derived from an EMBL/GenBank/DDBJ whole genome shotgun (WGS) entry which is preliminary data.</text>
</comment>
<dbReference type="AlphaFoldDB" id="A0A8H4J1G3"/>
<dbReference type="PANTHER" id="PTHR37285">
    <property type="entry name" value="SPORE WALL MATURATION PROTEIN DIT1"/>
    <property type="match status" value="1"/>
</dbReference>
<accession>A0A8H4J1G3</accession>
<reference evidence="1" key="1">
    <citation type="submission" date="2020-04" db="EMBL/GenBank/DDBJ databases">
        <title>Genome Assembly and Annotation of Botryosphaeria dothidea sdau 11-99, a Latent Pathogen of Apple Fruit Ring Rot in China.</title>
        <authorList>
            <person name="Yu C."/>
            <person name="Diao Y."/>
            <person name="Lu Q."/>
            <person name="Zhao J."/>
            <person name="Cui S."/>
            <person name="Peng C."/>
            <person name="He B."/>
            <person name="Liu H."/>
        </authorList>
    </citation>
    <scope>NUCLEOTIDE SEQUENCE [LARGE SCALE GENOMIC DNA]</scope>
    <source>
        <strain evidence="1">Sdau11-99</strain>
    </source>
</reference>
<sequence length="321" mass="36608">MVLPAFPYKSINRVDKVLGPEPDLGEELALARLEALCRDIKEVYAPGATVAVVNDGLCYNDINWVSDEDVWVYESGLRHIAATKGYTSLRFHSMVSVLGLCDESEITKDVFLRSCAPTRQKLLSQYGEPNFDVKKVLEVNPDTLMTYRGYLKFFEKELTHLPAMKNEPSRRRRVALVKDLAKNLIDRGFTFAKVIRERFGDHVRLSIHPSSGKEKLYIPLIPQDSFTMTPWHATVVADVRGNFRTVHVEKVRDSHVLVYQDGKPSFFRERSPLFEWEAEVEFKNQYGRELLISKRGSGSAILTASDKEKLASLVMSHRTIE</sequence>
<dbReference type="Proteomes" id="UP000572817">
    <property type="component" value="Unassembled WGS sequence"/>
</dbReference>
<dbReference type="InterPro" id="IPR007817">
    <property type="entry name" value="Isocyanide_synthase_DIT1"/>
</dbReference>
<gene>
    <name evidence="1" type="ORF">GTA08_BOTSDO12991</name>
</gene>
<organism evidence="1 2">
    <name type="scientific">Botryosphaeria dothidea</name>
    <dbReference type="NCBI Taxonomy" id="55169"/>
    <lineage>
        <taxon>Eukaryota</taxon>
        <taxon>Fungi</taxon>
        <taxon>Dikarya</taxon>
        <taxon>Ascomycota</taxon>
        <taxon>Pezizomycotina</taxon>
        <taxon>Dothideomycetes</taxon>
        <taxon>Dothideomycetes incertae sedis</taxon>
        <taxon>Botryosphaeriales</taxon>
        <taxon>Botryosphaeriaceae</taxon>
        <taxon>Botryosphaeria</taxon>
    </lineage>
</organism>
<evidence type="ECO:0000313" key="2">
    <source>
        <dbReference type="Proteomes" id="UP000572817"/>
    </source>
</evidence>
<proteinExistence type="predicted"/>
<evidence type="ECO:0008006" key="3">
    <source>
        <dbReference type="Google" id="ProtNLM"/>
    </source>
</evidence>
<dbReference type="EMBL" id="WWBZ02000009">
    <property type="protein sequence ID" value="KAF4311480.1"/>
    <property type="molecule type" value="Genomic_DNA"/>
</dbReference>
<dbReference type="OrthoDB" id="429813at2759"/>
<protein>
    <recommendedName>
        <fullName evidence="3">Pyoverdine dityrosine biosynthesis protein</fullName>
    </recommendedName>
</protein>
<keyword evidence="2" id="KW-1185">Reference proteome</keyword>